<dbReference type="AlphaFoldDB" id="A9PJX2"/>
<dbReference type="EMBL" id="EF148714">
    <property type="protein sequence ID" value="ABK96675.1"/>
    <property type="molecule type" value="mRNA"/>
</dbReference>
<sequence length="40" mass="5124">MLIYFSFLNFEFMYLNYRWVEIFFLVCFSLTTDRLWAVFH</sequence>
<organism evidence="1">
    <name type="scientific">Populus trichocarpa x Populus deltoides</name>
    <dbReference type="NCBI Taxonomy" id="3695"/>
    <lineage>
        <taxon>Eukaryota</taxon>
        <taxon>Viridiplantae</taxon>
        <taxon>Streptophyta</taxon>
        <taxon>Embryophyta</taxon>
        <taxon>Tracheophyta</taxon>
        <taxon>Spermatophyta</taxon>
        <taxon>Magnoliopsida</taxon>
        <taxon>eudicotyledons</taxon>
        <taxon>Gunneridae</taxon>
        <taxon>Pentapetalae</taxon>
        <taxon>rosids</taxon>
        <taxon>fabids</taxon>
        <taxon>Malpighiales</taxon>
        <taxon>Salicaceae</taxon>
        <taxon>Saliceae</taxon>
        <taxon>Populus</taxon>
    </lineage>
</organism>
<evidence type="ECO:0000313" key="1">
    <source>
        <dbReference type="EMBL" id="ABK96675.1"/>
    </source>
</evidence>
<protein>
    <submittedName>
        <fullName evidence="1">Uncharacterized protein</fullName>
    </submittedName>
</protein>
<proteinExistence type="evidence at transcript level"/>
<name>A9PJX2_9ROSI</name>
<accession>A9PJX2</accession>
<reference evidence="1" key="1">
    <citation type="journal article" date="2008" name="BMC Genomics">
        <title>Analysis of 4,664 high-quality sequence-finished poplar full-length cDNA clones and their utility for the discovery of genes responding to insect feeding.</title>
        <authorList>
            <person name="Ralph S.G."/>
            <person name="Chun H.J."/>
            <person name="Cooper D."/>
            <person name="Kirkpatrick R."/>
            <person name="Kolosova N."/>
            <person name="Gunter L."/>
            <person name="Tuskan G.A."/>
            <person name="Douglas C.J."/>
            <person name="Holt R.A."/>
            <person name="Jones S.J."/>
            <person name="Marra M.A."/>
            <person name="Bohlmann J."/>
        </authorList>
    </citation>
    <scope>NUCLEOTIDE SEQUENCE</scope>
    <source>
        <tissue evidence="1">Sapling trees one metre in height and grown under greenhouse conditions were exposed to continuous feeding by Malacosoma disstria Hubner</tissue>
    </source>
</reference>